<keyword evidence="4" id="KW-1185">Reference proteome</keyword>
<name>A0A225UMK2_9STRA</name>
<dbReference type="GO" id="GO:0003676">
    <property type="term" value="F:nucleic acid binding"/>
    <property type="evidence" value="ECO:0007669"/>
    <property type="project" value="InterPro"/>
</dbReference>
<dbReference type="EMBL" id="NBNE01014768">
    <property type="protein sequence ID" value="OWY94188.1"/>
    <property type="molecule type" value="Genomic_DNA"/>
</dbReference>
<accession>A0A225UMK2</accession>
<dbReference type="PANTHER" id="PTHR46387:SF2">
    <property type="entry name" value="RIBONUCLEASE HI"/>
    <property type="match status" value="1"/>
</dbReference>
<feature type="region of interest" description="Disordered" evidence="1">
    <location>
        <begin position="1"/>
        <end position="25"/>
    </location>
</feature>
<comment type="caution">
    <text evidence="3">The sequence shown here is derived from an EMBL/GenBank/DDBJ whole genome shotgun (WGS) entry which is preliminary data.</text>
</comment>
<dbReference type="OrthoDB" id="1938096at2759"/>
<dbReference type="GO" id="GO:0003964">
    <property type="term" value="F:RNA-directed DNA polymerase activity"/>
    <property type="evidence" value="ECO:0007669"/>
    <property type="project" value="UniProtKB-KW"/>
</dbReference>
<dbReference type="PANTHER" id="PTHR46387">
    <property type="entry name" value="POLYNUCLEOTIDYL TRANSFERASE, RIBONUCLEASE H-LIKE SUPERFAMILY PROTEIN"/>
    <property type="match status" value="1"/>
</dbReference>
<dbReference type="InterPro" id="IPR002156">
    <property type="entry name" value="RNaseH_domain"/>
</dbReference>
<dbReference type="CDD" id="cd09279">
    <property type="entry name" value="RNase_HI_like"/>
    <property type="match status" value="1"/>
</dbReference>
<dbReference type="Pfam" id="PF13456">
    <property type="entry name" value="RVT_3"/>
    <property type="match status" value="1"/>
</dbReference>
<evidence type="ECO:0000259" key="2">
    <source>
        <dbReference type="Pfam" id="PF13456"/>
    </source>
</evidence>
<gene>
    <name evidence="3" type="ORF">PHMEG_00036155</name>
</gene>
<dbReference type="InterPro" id="IPR036397">
    <property type="entry name" value="RNaseH_sf"/>
</dbReference>
<feature type="domain" description="RNase H type-1" evidence="2">
    <location>
        <begin position="191"/>
        <end position="272"/>
    </location>
</feature>
<evidence type="ECO:0000313" key="4">
    <source>
        <dbReference type="Proteomes" id="UP000198211"/>
    </source>
</evidence>
<protein>
    <submittedName>
        <fullName evidence="3">Reverse transcriptase</fullName>
    </submittedName>
</protein>
<keyword evidence="3" id="KW-0695">RNA-directed DNA polymerase</keyword>
<dbReference type="AlphaFoldDB" id="A0A225UMK2"/>
<keyword evidence="3" id="KW-0548">Nucleotidyltransferase</keyword>
<reference evidence="4" key="1">
    <citation type="submission" date="2017-03" db="EMBL/GenBank/DDBJ databases">
        <title>Phytopthora megakarya and P. palmivora, two closely related causual agents of cacao black pod achieved similar genome size and gene model numbers by different mechanisms.</title>
        <authorList>
            <person name="Ali S."/>
            <person name="Shao J."/>
            <person name="Larry D.J."/>
            <person name="Kronmiller B."/>
            <person name="Shen D."/>
            <person name="Strem M.D."/>
            <person name="Melnick R.L."/>
            <person name="Guiltinan M.J."/>
            <person name="Tyler B.M."/>
            <person name="Meinhardt L.W."/>
            <person name="Bailey B.A."/>
        </authorList>
    </citation>
    <scope>NUCLEOTIDE SEQUENCE [LARGE SCALE GENOMIC DNA]</scope>
    <source>
        <strain evidence="4">zdho120</strain>
    </source>
</reference>
<keyword evidence="3" id="KW-0808">Transferase</keyword>
<sequence length="403" mass="45003">MTKEETQGRIQQVLEAEGADPGSQEDLNVDLQRTLDLEASDHTEVDPRWIHAHRSFNVLKTRIATTPILRHFDPDRKATVVVVGPSEDPGSKLQYVGRTSDPCANTTLNIGMAFHFHGFARTSGTMGSSLEIPKCVKGEDEILGALAASITPRSEVDKALISIAPKKEPRRKIQAPIPTIRRDEELYVVSFDGSARAKRGGGAYSAILWKLPEWRVLRARSGYAEGLTVNEAEYHGLLLCLDLMEDLDPQRLVICGDSNLVIRQVRGEIDCKAPDRLRKWPDHELLHVKRDWNGSADSLAGAALQRQCGIEIESDVEIQYLITLNRLDEILIVKAEEEIVQVSAVTTRSKARSGVRTGSDPGSLREEVVRELRNERIRQAQDEESWLEEVPNRRDPRSDTGRG</sequence>
<dbReference type="InterPro" id="IPR012337">
    <property type="entry name" value="RNaseH-like_sf"/>
</dbReference>
<organism evidence="3 4">
    <name type="scientific">Phytophthora megakarya</name>
    <dbReference type="NCBI Taxonomy" id="4795"/>
    <lineage>
        <taxon>Eukaryota</taxon>
        <taxon>Sar</taxon>
        <taxon>Stramenopiles</taxon>
        <taxon>Oomycota</taxon>
        <taxon>Peronosporomycetes</taxon>
        <taxon>Peronosporales</taxon>
        <taxon>Peronosporaceae</taxon>
        <taxon>Phytophthora</taxon>
    </lineage>
</organism>
<proteinExistence type="predicted"/>
<dbReference type="Gene3D" id="3.30.420.10">
    <property type="entry name" value="Ribonuclease H-like superfamily/Ribonuclease H"/>
    <property type="match status" value="1"/>
</dbReference>
<dbReference type="SUPFAM" id="SSF53098">
    <property type="entry name" value="Ribonuclease H-like"/>
    <property type="match status" value="1"/>
</dbReference>
<feature type="compositionally biased region" description="Basic and acidic residues" evidence="1">
    <location>
        <begin position="390"/>
        <end position="403"/>
    </location>
</feature>
<evidence type="ECO:0000313" key="3">
    <source>
        <dbReference type="EMBL" id="OWY94188.1"/>
    </source>
</evidence>
<evidence type="ECO:0000256" key="1">
    <source>
        <dbReference type="SAM" id="MobiDB-lite"/>
    </source>
</evidence>
<dbReference type="Proteomes" id="UP000198211">
    <property type="component" value="Unassembled WGS sequence"/>
</dbReference>
<dbReference type="GO" id="GO:0004523">
    <property type="term" value="F:RNA-DNA hybrid ribonuclease activity"/>
    <property type="evidence" value="ECO:0007669"/>
    <property type="project" value="InterPro"/>
</dbReference>
<feature type="region of interest" description="Disordered" evidence="1">
    <location>
        <begin position="381"/>
        <end position="403"/>
    </location>
</feature>